<accession>A0ACB9YNG5</accession>
<proteinExistence type="predicted"/>
<evidence type="ECO:0000313" key="2">
    <source>
        <dbReference type="Proteomes" id="UP001497700"/>
    </source>
</evidence>
<dbReference type="Proteomes" id="UP001497700">
    <property type="component" value="Unassembled WGS sequence"/>
</dbReference>
<evidence type="ECO:0000313" key="1">
    <source>
        <dbReference type="EMBL" id="KAI4860731.1"/>
    </source>
</evidence>
<protein>
    <submittedName>
        <fullName evidence="1">Glycosyltransferase family 76 protein</fullName>
    </submittedName>
</protein>
<reference evidence="1 2" key="1">
    <citation type="journal article" date="2022" name="New Phytol.">
        <title>Ecological generalism drives hyperdiversity of secondary metabolite gene clusters in xylarialean endophytes.</title>
        <authorList>
            <person name="Franco M.E.E."/>
            <person name="Wisecaver J.H."/>
            <person name="Arnold A.E."/>
            <person name="Ju Y.M."/>
            <person name="Slot J.C."/>
            <person name="Ahrendt S."/>
            <person name="Moore L.P."/>
            <person name="Eastman K.E."/>
            <person name="Scott K."/>
            <person name="Konkel Z."/>
            <person name="Mondo S.J."/>
            <person name="Kuo A."/>
            <person name="Hayes R.D."/>
            <person name="Haridas S."/>
            <person name="Andreopoulos B."/>
            <person name="Riley R."/>
            <person name="LaButti K."/>
            <person name="Pangilinan J."/>
            <person name="Lipzen A."/>
            <person name="Amirebrahimi M."/>
            <person name="Yan J."/>
            <person name="Adam C."/>
            <person name="Keymanesh K."/>
            <person name="Ng V."/>
            <person name="Louie K."/>
            <person name="Northen T."/>
            <person name="Drula E."/>
            <person name="Henrissat B."/>
            <person name="Hsieh H.M."/>
            <person name="Youens-Clark K."/>
            <person name="Lutzoni F."/>
            <person name="Miadlikowska J."/>
            <person name="Eastwood D.C."/>
            <person name="Hamelin R.C."/>
            <person name="Grigoriev I.V."/>
            <person name="U'Ren J.M."/>
        </authorList>
    </citation>
    <scope>NUCLEOTIDE SEQUENCE [LARGE SCALE GENOMIC DNA]</scope>
    <source>
        <strain evidence="1 2">CBS 119005</strain>
    </source>
</reference>
<keyword evidence="2" id="KW-1185">Reference proteome</keyword>
<name>A0ACB9YNG5_9PEZI</name>
<gene>
    <name evidence="1" type="ORF">F4820DRAFT_461468</name>
</gene>
<dbReference type="EMBL" id="MU393575">
    <property type="protein sequence ID" value="KAI4860731.1"/>
    <property type="molecule type" value="Genomic_DNA"/>
</dbReference>
<sequence length="429" mass="47239">MLSLDYRNPIPSLIGAFFAWKVFLSAIALGSSVGPAYDTSSTLLSPEILSSRESPFDLATKLTRWDSIYFIQASRRGYLFEQEWAFGSGLPTVISSLAQVLSIFGIQAHPSLESSIGTCVAHTSHLLSALVLYELGLVMWKNQRLSFVAALLHVLSPAGLFLSAPYNESTYALLSFSGYLFLAKGLLGQKKTFAHDVSLVASGMWFGFATTFRSNGLLNGIPFAIALVQELFTTPSLSSIRRRFALLIGGLAVAAGFIIPQLVAYQTFCSTPSPTNPRPWCTSRLPSIYSFVQGHYWNVGFLRYWTPSNIPLFLLAMPMLYLLIKSGLEFIWRPLSLANEPSITGTSSRQAMLLQAMASSQLILAVLAITNYHIQIITRISSGYPLWYWWLTGLIIDSKTSTVGSNIVRFMVMYATIQGVLFASFLPPA</sequence>
<organism evidence="1 2">
    <name type="scientific">Hypoxylon rubiginosum</name>
    <dbReference type="NCBI Taxonomy" id="110542"/>
    <lineage>
        <taxon>Eukaryota</taxon>
        <taxon>Fungi</taxon>
        <taxon>Dikarya</taxon>
        <taxon>Ascomycota</taxon>
        <taxon>Pezizomycotina</taxon>
        <taxon>Sordariomycetes</taxon>
        <taxon>Xylariomycetidae</taxon>
        <taxon>Xylariales</taxon>
        <taxon>Hypoxylaceae</taxon>
        <taxon>Hypoxylon</taxon>
    </lineage>
</organism>
<comment type="caution">
    <text evidence="1">The sequence shown here is derived from an EMBL/GenBank/DDBJ whole genome shotgun (WGS) entry which is preliminary data.</text>
</comment>